<proteinExistence type="predicted"/>
<evidence type="ECO:0000313" key="2">
    <source>
        <dbReference type="Proteomes" id="UP000324222"/>
    </source>
</evidence>
<protein>
    <submittedName>
        <fullName evidence="1">Uncharacterized protein</fullName>
    </submittedName>
</protein>
<reference evidence="1 2" key="1">
    <citation type="submission" date="2019-05" db="EMBL/GenBank/DDBJ databases">
        <title>Another draft genome of Portunus trituberculatus and its Hox gene families provides insights of decapod evolution.</title>
        <authorList>
            <person name="Jeong J.-H."/>
            <person name="Song I."/>
            <person name="Kim S."/>
            <person name="Choi T."/>
            <person name="Kim D."/>
            <person name="Ryu S."/>
            <person name="Kim W."/>
        </authorList>
    </citation>
    <scope>NUCLEOTIDE SEQUENCE [LARGE SCALE GENOMIC DNA]</scope>
    <source>
        <tissue evidence="1">Muscle</tissue>
    </source>
</reference>
<dbReference type="AlphaFoldDB" id="A0A5B7D0G4"/>
<dbReference type="Proteomes" id="UP000324222">
    <property type="component" value="Unassembled WGS sequence"/>
</dbReference>
<organism evidence="1 2">
    <name type="scientific">Portunus trituberculatus</name>
    <name type="common">Swimming crab</name>
    <name type="synonym">Neptunus trituberculatus</name>
    <dbReference type="NCBI Taxonomy" id="210409"/>
    <lineage>
        <taxon>Eukaryota</taxon>
        <taxon>Metazoa</taxon>
        <taxon>Ecdysozoa</taxon>
        <taxon>Arthropoda</taxon>
        <taxon>Crustacea</taxon>
        <taxon>Multicrustacea</taxon>
        <taxon>Malacostraca</taxon>
        <taxon>Eumalacostraca</taxon>
        <taxon>Eucarida</taxon>
        <taxon>Decapoda</taxon>
        <taxon>Pleocyemata</taxon>
        <taxon>Brachyura</taxon>
        <taxon>Eubrachyura</taxon>
        <taxon>Portunoidea</taxon>
        <taxon>Portunidae</taxon>
        <taxon>Portuninae</taxon>
        <taxon>Portunus</taxon>
    </lineage>
</organism>
<dbReference type="EMBL" id="VSRR010000369">
    <property type="protein sequence ID" value="MPC14651.1"/>
    <property type="molecule type" value="Genomic_DNA"/>
</dbReference>
<name>A0A5B7D0G4_PORTR</name>
<gene>
    <name evidence="1" type="ORF">E2C01_007422</name>
</gene>
<keyword evidence="2" id="KW-1185">Reference proteome</keyword>
<accession>A0A5B7D0G4</accession>
<comment type="caution">
    <text evidence="1">The sequence shown here is derived from an EMBL/GenBank/DDBJ whole genome shotgun (WGS) entry which is preliminary data.</text>
</comment>
<sequence length="83" mass="9318">MLQHLRGFCKPLHCSGLLRVKLGRRDLHAFIQGLRKHGCTYTLGPGLIQLLIHVINLVKISSVHRSRLAAPSTWPSLTTRKAE</sequence>
<evidence type="ECO:0000313" key="1">
    <source>
        <dbReference type="EMBL" id="MPC14651.1"/>
    </source>
</evidence>